<dbReference type="EMBL" id="DF237225">
    <property type="protein sequence ID" value="GAQ86211.1"/>
    <property type="molecule type" value="Genomic_DNA"/>
</dbReference>
<keyword evidence="2" id="KW-1185">Reference proteome</keyword>
<sequence length="262" mass="28502">MANTGFQAWDGARVCSAAEKVCRVAPAGLAQQVAHAVTLALALGREEVVRVLWGGGVGITFSATQTVRQQWGILTGLSNREARIRGLVEDDLALRKHSRQRGPRCFWGYGRGGVQRTGSPPSASGGFGSGLDANDVRALHDQIKELELKQLADGAEVRRLRSDLTRLRRGVSEATPGGEQGDRTMLMLQADGADEVGGLAWQIRQVQQQLDDHQATLVKLRAEAGSRGQRVSTVEVRLERDSKGRTVRNTRWFEMQSTGGNH</sequence>
<evidence type="ECO:0000313" key="1">
    <source>
        <dbReference type="EMBL" id="GAQ86211.1"/>
    </source>
</evidence>
<reference evidence="1 2" key="1">
    <citation type="journal article" date="2014" name="Nat. Commun.">
        <title>Klebsormidium flaccidum genome reveals primary factors for plant terrestrial adaptation.</title>
        <authorList>
            <person name="Hori K."/>
            <person name="Maruyama F."/>
            <person name="Fujisawa T."/>
            <person name="Togashi T."/>
            <person name="Yamamoto N."/>
            <person name="Seo M."/>
            <person name="Sato S."/>
            <person name="Yamada T."/>
            <person name="Mori H."/>
            <person name="Tajima N."/>
            <person name="Moriyama T."/>
            <person name="Ikeuchi M."/>
            <person name="Watanabe M."/>
            <person name="Wada H."/>
            <person name="Kobayashi K."/>
            <person name="Saito M."/>
            <person name="Masuda T."/>
            <person name="Sasaki-Sekimoto Y."/>
            <person name="Mashiguchi K."/>
            <person name="Awai K."/>
            <person name="Shimojima M."/>
            <person name="Masuda S."/>
            <person name="Iwai M."/>
            <person name="Nobusawa T."/>
            <person name="Narise T."/>
            <person name="Kondo S."/>
            <person name="Saito H."/>
            <person name="Sato R."/>
            <person name="Murakawa M."/>
            <person name="Ihara Y."/>
            <person name="Oshima-Yamada Y."/>
            <person name="Ohtaka K."/>
            <person name="Satoh M."/>
            <person name="Sonobe K."/>
            <person name="Ishii M."/>
            <person name="Ohtani R."/>
            <person name="Kanamori-Sato M."/>
            <person name="Honoki R."/>
            <person name="Miyazaki D."/>
            <person name="Mochizuki H."/>
            <person name="Umetsu J."/>
            <person name="Higashi K."/>
            <person name="Shibata D."/>
            <person name="Kamiya Y."/>
            <person name="Sato N."/>
            <person name="Nakamura Y."/>
            <person name="Tabata S."/>
            <person name="Ida S."/>
            <person name="Kurokawa K."/>
            <person name="Ohta H."/>
        </authorList>
    </citation>
    <scope>NUCLEOTIDE SEQUENCE [LARGE SCALE GENOMIC DNA]</scope>
    <source>
        <strain evidence="1 2">NIES-2285</strain>
    </source>
</reference>
<dbReference type="AlphaFoldDB" id="A0A1Y1IAR2"/>
<gene>
    <name evidence="1" type="ORF">KFL_002760080</name>
</gene>
<protein>
    <submittedName>
        <fullName evidence="1">Uncharacterized protein</fullName>
    </submittedName>
</protein>
<accession>A0A1Y1IAR2</accession>
<organism evidence="1 2">
    <name type="scientific">Klebsormidium nitens</name>
    <name type="common">Green alga</name>
    <name type="synonym">Ulothrix nitens</name>
    <dbReference type="NCBI Taxonomy" id="105231"/>
    <lineage>
        <taxon>Eukaryota</taxon>
        <taxon>Viridiplantae</taxon>
        <taxon>Streptophyta</taxon>
        <taxon>Klebsormidiophyceae</taxon>
        <taxon>Klebsormidiales</taxon>
        <taxon>Klebsormidiaceae</taxon>
        <taxon>Klebsormidium</taxon>
    </lineage>
</organism>
<evidence type="ECO:0000313" key="2">
    <source>
        <dbReference type="Proteomes" id="UP000054558"/>
    </source>
</evidence>
<name>A0A1Y1IAR2_KLENI</name>
<dbReference type="Proteomes" id="UP000054558">
    <property type="component" value="Unassembled WGS sequence"/>
</dbReference>
<proteinExistence type="predicted"/>